<dbReference type="RefSeq" id="WP_379686595.1">
    <property type="nucleotide sequence ID" value="NZ_JBHLYW010000009.1"/>
</dbReference>
<proteinExistence type="predicted"/>
<gene>
    <name evidence="2" type="ORF">ACFFLS_12125</name>
</gene>
<keyword evidence="3" id="KW-1185">Reference proteome</keyword>
<evidence type="ECO:0000313" key="3">
    <source>
        <dbReference type="Proteomes" id="UP001589734"/>
    </source>
</evidence>
<sequence length="212" mass="23952">METVIVVCLAIVILLLIHEKIVINKSSRQQELKQKKVNQNLPDIMGQPKPVRSRSGPKNAKKRQILKTGINHDNLDIEYYENGNADIQIPQNRFKDAVINAPDLEQEEEEWNSYGIYGTDDGFAQGVTFEELSSVGMMLQKDKLEPSQQETAIALVQKIQGTELFSLLENSIESASRKIAELLDGSLSSEKQYVPFDLRKDDLNDFNIGDFV</sequence>
<feature type="region of interest" description="Disordered" evidence="1">
    <location>
        <begin position="32"/>
        <end position="63"/>
    </location>
</feature>
<dbReference type="EMBL" id="JBHLYW010000009">
    <property type="protein sequence ID" value="MFC0077788.1"/>
    <property type="molecule type" value="Genomic_DNA"/>
</dbReference>
<reference evidence="2 3" key="1">
    <citation type="submission" date="2024-09" db="EMBL/GenBank/DDBJ databases">
        <authorList>
            <person name="Sun Q."/>
            <person name="Mori K."/>
        </authorList>
    </citation>
    <scope>NUCLEOTIDE SEQUENCE [LARGE SCALE GENOMIC DNA]</scope>
    <source>
        <strain evidence="2 3">CGMCC 1.12926</strain>
    </source>
</reference>
<name>A0ABV6BS24_9FLAO</name>
<comment type="caution">
    <text evidence="2">The sequence shown here is derived from an EMBL/GenBank/DDBJ whole genome shotgun (WGS) entry which is preliminary data.</text>
</comment>
<dbReference type="Proteomes" id="UP001589734">
    <property type="component" value="Unassembled WGS sequence"/>
</dbReference>
<organism evidence="2 3">
    <name type="scientific">Flavobacterium procerum</name>
    <dbReference type="NCBI Taxonomy" id="1455569"/>
    <lineage>
        <taxon>Bacteria</taxon>
        <taxon>Pseudomonadati</taxon>
        <taxon>Bacteroidota</taxon>
        <taxon>Flavobacteriia</taxon>
        <taxon>Flavobacteriales</taxon>
        <taxon>Flavobacteriaceae</taxon>
        <taxon>Flavobacterium</taxon>
    </lineage>
</organism>
<accession>A0ABV6BS24</accession>
<evidence type="ECO:0000256" key="1">
    <source>
        <dbReference type="SAM" id="MobiDB-lite"/>
    </source>
</evidence>
<protein>
    <submittedName>
        <fullName evidence="2">Conjugal transfer protein TraD</fullName>
    </submittedName>
</protein>
<evidence type="ECO:0000313" key="2">
    <source>
        <dbReference type="EMBL" id="MFC0077788.1"/>
    </source>
</evidence>